<keyword evidence="2" id="KW-1185">Reference proteome</keyword>
<reference evidence="1 2" key="1">
    <citation type="journal article" date="2014" name="Genome Biol. Evol.">
        <title>The genome of the myxosporean Thelohanellus kitauei shows adaptations to nutrient acquisition within its fish host.</title>
        <authorList>
            <person name="Yang Y."/>
            <person name="Xiong J."/>
            <person name="Zhou Z."/>
            <person name="Huo F."/>
            <person name="Miao W."/>
            <person name="Ran C."/>
            <person name="Liu Y."/>
            <person name="Zhang J."/>
            <person name="Feng J."/>
            <person name="Wang M."/>
            <person name="Wang M."/>
            <person name="Wang L."/>
            <person name="Yao B."/>
        </authorList>
    </citation>
    <scope>NUCLEOTIDE SEQUENCE [LARGE SCALE GENOMIC DNA]</scope>
    <source>
        <strain evidence="1">Wuqing</strain>
    </source>
</reference>
<dbReference type="AlphaFoldDB" id="A0A0C2J1P3"/>
<protein>
    <submittedName>
        <fullName evidence="1">Uncharacterized protein</fullName>
    </submittedName>
</protein>
<evidence type="ECO:0000313" key="2">
    <source>
        <dbReference type="Proteomes" id="UP000031668"/>
    </source>
</evidence>
<accession>A0A0C2J1P3</accession>
<name>A0A0C2J1P3_THEKT</name>
<evidence type="ECO:0000313" key="1">
    <source>
        <dbReference type="EMBL" id="KII63017.1"/>
    </source>
</evidence>
<dbReference type="Proteomes" id="UP000031668">
    <property type="component" value="Unassembled WGS sequence"/>
</dbReference>
<gene>
    <name evidence="1" type="ORF">RF11_07105</name>
</gene>
<comment type="caution">
    <text evidence="1">The sequence shown here is derived from an EMBL/GenBank/DDBJ whole genome shotgun (WGS) entry which is preliminary data.</text>
</comment>
<organism evidence="1 2">
    <name type="scientific">Thelohanellus kitauei</name>
    <name type="common">Myxosporean</name>
    <dbReference type="NCBI Taxonomy" id="669202"/>
    <lineage>
        <taxon>Eukaryota</taxon>
        <taxon>Metazoa</taxon>
        <taxon>Cnidaria</taxon>
        <taxon>Myxozoa</taxon>
        <taxon>Myxosporea</taxon>
        <taxon>Bivalvulida</taxon>
        <taxon>Platysporina</taxon>
        <taxon>Myxobolidae</taxon>
        <taxon>Thelohanellus</taxon>
    </lineage>
</organism>
<proteinExistence type="predicted"/>
<sequence>MYSLVKVPVVNPESPCAVVFGGRVIGALHGLELGRIPPAFGISAVIFFVSNFIGGGNLRHGPTTVSEFPVLILCLAKVVRPKCQRSLEKLLSNSVITLVSASSSDISIFDHGVALPLHMYCRRYYL</sequence>
<dbReference type="EMBL" id="JWZT01004811">
    <property type="protein sequence ID" value="KII63017.1"/>
    <property type="molecule type" value="Genomic_DNA"/>
</dbReference>